<sequence>MSDLRGDGQVGTGFGGTVLDGTTFDIRLLDTWLDRFGVCCGSAQVRTQSRSTAARRTPVRCSAFARTARAMAARSTAGRSTVRAVAGPEASTRVIAPPGWC</sequence>
<comment type="caution">
    <text evidence="1">The sequence shown here is derived from an EMBL/GenBank/DDBJ whole genome shotgun (WGS) entry which is preliminary data.</text>
</comment>
<keyword evidence="2" id="KW-1185">Reference proteome</keyword>
<evidence type="ECO:0000313" key="2">
    <source>
        <dbReference type="Proteomes" id="UP001157091"/>
    </source>
</evidence>
<organism evidence="1 2">
    <name type="scientific">Luteimicrobium album</name>
    <dbReference type="NCBI Taxonomy" id="1054550"/>
    <lineage>
        <taxon>Bacteria</taxon>
        <taxon>Bacillati</taxon>
        <taxon>Actinomycetota</taxon>
        <taxon>Actinomycetes</taxon>
        <taxon>Micrococcales</taxon>
        <taxon>Luteimicrobium</taxon>
    </lineage>
</organism>
<proteinExistence type="predicted"/>
<name>A0ABQ6I8B5_9MICO</name>
<accession>A0ABQ6I8B5</accession>
<gene>
    <name evidence="1" type="ORF">GCM10025864_39930</name>
</gene>
<evidence type="ECO:0000313" key="1">
    <source>
        <dbReference type="EMBL" id="GMA26234.1"/>
    </source>
</evidence>
<reference evidence="2" key="1">
    <citation type="journal article" date="2019" name="Int. J. Syst. Evol. Microbiol.">
        <title>The Global Catalogue of Microorganisms (GCM) 10K type strain sequencing project: providing services to taxonomists for standard genome sequencing and annotation.</title>
        <authorList>
            <consortium name="The Broad Institute Genomics Platform"/>
            <consortium name="The Broad Institute Genome Sequencing Center for Infectious Disease"/>
            <person name="Wu L."/>
            <person name="Ma J."/>
        </authorList>
    </citation>
    <scope>NUCLEOTIDE SEQUENCE [LARGE SCALE GENOMIC DNA]</scope>
    <source>
        <strain evidence="2">NBRC 106348</strain>
    </source>
</reference>
<dbReference type="RefSeq" id="WP_284294585.1">
    <property type="nucleotide sequence ID" value="NZ_BSUK01000001.1"/>
</dbReference>
<dbReference type="EMBL" id="BSUK01000001">
    <property type="protein sequence ID" value="GMA26234.1"/>
    <property type="molecule type" value="Genomic_DNA"/>
</dbReference>
<dbReference type="Proteomes" id="UP001157091">
    <property type="component" value="Unassembled WGS sequence"/>
</dbReference>
<protein>
    <submittedName>
        <fullName evidence="1">Uncharacterized protein</fullName>
    </submittedName>
</protein>